<evidence type="ECO:0000256" key="7">
    <source>
        <dbReference type="RuleBase" id="RU363068"/>
    </source>
</evidence>
<dbReference type="GO" id="GO:0018738">
    <property type="term" value="F:S-formylglutathione hydrolase activity"/>
    <property type="evidence" value="ECO:0007669"/>
    <property type="project" value="UniProtKB-UniRule"/>
</dbReference>
<evidence type="ECO:0000256" key="1">
    <source>
        <dbReference type="ARBA" id="ARBA00005622"/>
    </source>
</evidence>
<keyword evidence="4 7" id="KW-0378">Hydrolase</keyword>
<organism evidence="8 9">
    <name type="scientific">Comamonas testosteroni</name>
    <name type="common">Pseudomonas testosteroni</name>
    <dbReference type="NCBI Taxonomy" id="285"/>
    <lineage>
        <taxon>Bacteria</taxon>
        <taxon>Pseudomonadati</taxon>
        <taxon>Pseudomonadota</taxon>
        <taxon>Betaproteobacteria</taxon>
        <taxon>Burkholderiales</taxon>
        <taxon>Comamonadaceae</taxon>
        <taxon>Comamonas</taxon>
    </lineage>
</organism>
<name>A0A1Y1IXC8_COMTE</name>
<evidence type="ECO:0000256" key="5">
    <source>
        <dbReference type="ARBA" id="ARBA00047590"/>
    </source>
</evidence>
<evidence type="ECO:0000313" key="9">
    <source>
        <dbReference type="Proteomes" id="UP000323105"/>
    </source>
</evidence>
<sequence length="283" mass="30920">MELKNAHACFGGAQRYYEHHSSEIGLAMKFSVYLPPKAVMGEKVPALLYLAGLTCTEETFMIKAGAQRLASELNIALICPDTSPRGAGLAGEADSWDFGVGAGFYLDATTRPWALHWRMESYILNDLLPLVGSKLPVDLQRLGIFGHSMGGHGALTLALRHPGRFKSVSAFAPIANPLNCPWGHKAFSGYLGEDKAEWARHDASELMSTQASAPYPAGILIDQGLADKFLIEKQLLPEAFEAACAKADQPLTLRRHAGYDHGYYFIQSFVDDHLRHHAQQLGA</sequence>
<comment type="similarity">
    <text evidence="1 7">Belongs to the esterase D family.</text>
</comment>
<dbReference type="FunFam" id="3.40.50.1820:FF:000002">
    <property type="entry name" value="S-formylglutathione hydrolase"/>
    <property type="match status" value="1"/>
</dbReference>
<protein>
    <recommendedName>
        <fullName evidence="2 6">S-formylglutathione hydrolase</fullName>
        <ecNumber evidence="2 6">3.1.2.12</ecNumber>
    </recommendedName>
</protein>
<reference evidence="8 9" key="1">
    <citation type="journal article" date="2019" name="Microbiol. Resour. Announc.">
        <title>Draft Genome Sequence of Comamonas testosteroni TA441, a Bacterium That Has a Cryptic Phenol Degradation Gene Cluster.</title>
        <authorList>
            <person name="Arai H."/>
            <person name="Ishii M."/>
        </authorList>
    </citation>
    <scope>NUCLEOTIDE SEQUENCE [LARGE SCALE GENOMIC DNA]</scope>
    <source>
        <strain evidence="8 9">TA441</strain>
    </source>
</reference>
<evidence type="ECO:0000313" key="8">
    <source>
        <dbReference type="EMBL" id="GEQ76937.1"/>
    </source>
</evidence>
<evidence type="ECO:0000256" key="6">
    <source>
        <dbReference type="NCBIfam" id="TIGR02821"/>
    </source>
</evidence>
<keyword evidence="3 7" id="KW-0719">Serine esterase</keyword>
<dbReference type="PANTHER" id="PTHR10061">
    <property type="entry name" value="S-FORMYLGLUTATHIONE HYDROLASE"/>
    <property type="match status" value="1"/>
</dbReference>
<dbReference type="Gene3D" id="3.40.50.1820">
    <property type="entry name" value="alpha/beta hydrolase"/>
    <property type="match status" value="1"/>
</dbReference>
<dbReference type="NCBIfam" id="TIGR02821">
    <property type="entry name" value="fghA_ester_D"/>
    <property type="match status" value="1"/>
</dbReference>
<dbReference type="GO" id="GO:0046294">
    <property type="term" value="P:formaldehyde catabolic process"/>
    <property type="evidence" value="ECO:0007669"/>
    <property type="project" value="InterPro"/>
</dbReference>
<dbReference type="GO" id="GO:0005829">
    <property type="term" value="C:cytosol"/>
    <property type="evidence" value="ECO:0007669"/>
    <property type="project" value="TreeGrafter"/>
</dbReference>
<dbReference type="GO" id="GO:0052689">
    <property type="term" value="F:carboxylic ester hydrolase activity"/>
    <property type="evidence" value="ECO:0007669"/>
    <property type="project" value="UniProtKB-KW"/>
</dbReference>
<dbReference type="RefSeq" id="WP_087081673.1">
    <property type="nucleotide sequence ID" value="NZ_BKBW01000009.1"/>
</dbReference>
<dbReference type="EC" id="3.1.2.12" evidence="2 6"/>
<dbReference type="Proteomes" id="UP000323105">
    <property type="component" value="Unassembled WGS sequence"/>
</dbReference>
<dbReference type="SUPFAM" id="SSF53474">
    <property type="entry name" value="alpha/beta-Hydrolases"/>
    <property type="match status" value="1"/>
</dbReference>
<comment type="caution">
    <text evidence="8">The sequence shown here is derived from an EMBL/GenBank/DDBJ whole genome shotgun (WGS) entry which is preliminary data.</text>
</comment>
<dbReference type="InterPro" id="IPR000801">
    <property type="entry name" value="Esterase-like"/>
</dbReference>
<accession>A0A1Y1IXC8</accession>
<dbReference type="InterPro" id="IPR029058">
    <property type="entry name" value="AB_hydrolase_fold"/>
</dbReference>
<dbReference type="PANTHER" id="PTHR10061:SF0">
    <property type="entry name" value="S-FORMYLGLUTATHIONE HYDROLASE"/>
    <property type="match status" value="1"/>
</dbReference>
<gene>
    <name evidence="8" type="primary">fghA</name>
    <name evidence="8" type="ORF">CTTA_3942</name>
</gene>
<dbReference type="Pfam" id="PF00756">
    <property type="entry name" value="Esterase"/>
    <property type="match status" value="1"/>
</dbReference>
<evidence type="ECO:0000256" key="3">
    <source>
        <dbReference type="ARBA" id="ARBA00022487"/>
    </source>
</evidence>
<dbReference type="InterPro" id="IPR014186">
    <property type="entry name" value="S-formylglutathione_hydrol"/>
</dbReference>
<comment type="catalytic activity">
    <reaction evidence="5 7">
        <text>S-formylglutathione + H2O = formate + glutathione + H(+)</text>
        <dbReference type="Rhea" id="RHEA:14961"/>
        <dbReference type="ChEBI" id="CHEBI:15377"/>
        <dbReference type="ChEBI" id="CHEBI:15378"/>
        <dbReference type="ChEBI" id="CHEBI:15740"/>
        <dbReference type="ChEBI" id="CHEBI:57688"/>
        <dbReference type="ChEBI" id="CHEBI:57925"/>
        <dbReference type="EC" id="3.1.2.12"/>
    </reaction>
</comment>
<evidence type="ECO:0000256" key="4">
    <source>
        <dbReference type="ARBA" id="ARBA00022801"/>
    </source>
</evidence>
<evidence type="ECO:0000256" key="2">
    <source>
        <dbReference type="ARBA" id="ARBA00012479"/>
    </source>
</evidence>
<dbReference type="EMBL" id="BKBW01000009">
    <property type="protein sequence ID" value="GEQ76937.1"/>
    <property type="molecule type" value="Genomic_DNA"/>
</dbReference>
<dbReference type="AlphaFoldDB" id="A0A1Y1IXC8"/>
<proteinExistence type="inferred from homology"/>
<comment type="function">
    <text evidence="7">Serine hydrolase involved in the detoxification of formaldehyde.</text>
</comment>